<evidence type="ECO:0000256" key="7">
    <source>
        <dbReference type="ARBA" id="ARBA00023004"/>
    </source>
</evidence>
<keyword evidence="6 11" id="KW-0067">ATP-binding</keyword>
<dbReference type="Proteomes" id="UP001157353">
    <property type="component" value="Unassembled WGS sequence"/>
</dbReference>
<keyword evidence="7 11" id="KW-0408">Iron</keyword>
<dbReference type="SUPFAM" id="SSF52540">
    <property type="entry name" value="P-loop containing nucleoside triphosphate hydrolases"/>
    <property type="match status" value="1"/>
</dbReference>
<comment type="cofactor">
    <cofactor evidence="11">
        <name>[4Fe-4S] cluster</name>
        <dbReference type="ChEBI" id="CHEBI:49883"/>
    </cofactor>
    <text evidence="11">Binds 1 [4Fe-4S] cluster.</text>
</comment>
<evidence type="ECO:0000256" key="11">
    <source>
        <dbReference type="HAMAP-Rule" id="MF_02205"/>
    </source>
</evidence>
<feature type="binding site" evidence="11">
    <location>
        <position position="193"/>
    </location>
    <ligand>
        <name>[4Fe-4S] cluster</name>
        <dbReference type="ChEBI" id="CHEBI:49883"/>
    </ligand>
</feature>
<dbReference type="InterPro" id="IPR006555">
    <property type="entry name" value="ATP-dep_Helicase_C"/>
</dbReference>
<keyword evidence="1 11" id="KW-0004">4Fe-4S</keyword>
<dbReference type="InterPro" id="IPR027417">
    <property type="entry name" value="P-loop_NTPase"/>
</dbReference>
<reference evidence="14" key="1">
    <citation type="journal article" date="2019" name="Int. J. Syst. Evol. Microbiol.">
        <title>The Global Catalogue of Microorganisms (GCM) 10K type strain sequencing project: providing services to taxonomists for standard genome sequencing and annotation.</title>
        <authorList>
            <consortium name="The Broad Institute Genomics Platform"/>
            <consortium name="The Broad Institute Genome Sequencing Center for Infectious Disease"/>
            <person name="Wu L."/>
            <person name="Ma J."/>
        </authorList>
    </citation>
    <scope>NUCLEOTIDE SEQUENCE [LARGE SCALE GENOMIC DNA]</scope>
    <source>
        <strain evidence="14">NBRC 103166</strain>
    </source>
</reference>
<dbReference type="GO" id="GO:0004386">
    <property type="term" value="F:helicase activity"/>
    <property type="evidence" value="ECO:0007669"/>
    <property type="project" value="UniProtKB-KW"/>
</dbReference>
<evidence type="ECO:0000256" key="5">
    <source>
        <dbReference type="ARBA" id="ARBA00022806"/>
    </source>
</evidence>
<organism evidence="13 14">
    <name type="scientific">Psychromonas marina</name>
    <dbReference type="NCBI Taxonomy" id="88364"/>
    <lineage>
        <taxon>Bacteria</taxon>
        <taxon>Pseudomonadati</taxon>
        <taxon>Pseudomonadota</taxon>
        <taxon>Gammaproteobacteria</taxon>
        <taxon>Alteromonadales</taxon>
        <taxon>Psychromonadaceae</taxon>
        <taxon>Psychromonas</taxon>
    </lineage>
</organism>
<protein>
    <recommendedName>
        <fullName evidence="11">ATP-dependent DNA helicase DinG</fullName>
        <ecNumber evidence="11">5.6.2.3</ecNumber>
    </recommendedName>
    <alternativeName>
        <fullName evidence="11">DNA 5'-3' helicase DinG</fullName>
    </alternativeName>
</protein>
<evidence type="ECO:0000256" key="9">
    <source>
        <dbReference type="ARBA" id="ARBA00023125"/>
    </source>
</evidence>
<dbReference type="NCBIfam" id="NF008729">
    <property type="entry name" value="PRK11747.1"/>
    <property type="match status" value="1"/>
</dbReference>
<evidence type="ECO:0000256" key="4">
    <source>
        <dbReference type="ARBA" id="ARBA00022801"/>
    </source>
</evidence>
<dbReference type="InterPro" id="IPR039000">
    <property type="entry name" value="DinG_proteobact"/>
</dbReference>
<dbReference type="PANTHER" id="PTHR11472">
    <property type="entry name" value="DNA REPAIR DEAD HELICASE RAD3/XP-D SUBFAMILY MEMBER"/>
    <property type="match status" value="1"/>
</dbReference>
<keyword evidence="8 11" id="KW-0411">Iron-sulfur</keyword>
<comment type="caution">
    <text evidence="11">Lacks conserved residue(s) required for the propagation of feature annotation.</text>
</comment>
<dbReference type="InterPro" id="IPR014013">
    <property type="entry name" value="Helic_SF1/SF2_ATP-bd_DinG/Rad3"/>
</dbReference>
<accession>A0ABQ6E2M7</accession>
<keyword evidence="4 11" id="KW-0378">Hydrolase</keyword>
<evidence type="ECO:0000256" key="6">
    <source>
        <dbReference type="ARBA" id="ARBA00022840"/>
    </source>
</evidence>
<evidence type="ECO:0000256" key="10">
    <source>
        <dbReference type="ARBA" id="ARBA00023235"/>
    </source>
</evidence>
<dbReference type="Gene3D" id="3.40.50.300">
    <property type="entry name" value="P-loop containing nucleotide triphosphate hydrolases"/>
    <property type="match status" value="2"/>
</dbReference>
<keyword evidence="14" id="KW-1185">Reference proteome</keyword>
<evidence type="ECO:0000313" key="14">
    <source>
        <dbReference type="Proteomes" id="UP001157353"/>
    </source>
</evidence>
<keyword evidence="2 11" id="KW-0479">Metal-binding</keyword>
<keyword evidence="10 11" id="KW-0413">Isomerase</keyword>
<feature type="binding site" evidence="11">
    <location>
        <position position="203"/>
    </location>
    <ligand>
        <name>[4Fe-4S] cluster</name>
        <dbReference type="ChEBI" id="CHEBI:49883"/>
    </ligand>
</feature>
<dbReference type="SMART" id="SM00491">
    <property type="entry name" value="HELICc2"/>
    <property type="match status" value="1"/>
</dbReference>
<keyword evidence="9 11" id="KW-0238">DNA-binding</keyword>
<dbReference type="InterPro" id="IPR010614">
    <property type="entry name" value="RAD3-like_helicase_DEAD"/>
</dbReference>
<dbReference type="RefSeq" id="WP_284204791.1">
    <property type="nucleotide sequence ID" value="NZ_BSPQ01000013.1"/>
</dbReference>
<dbReference type="Pfam" id="PF13307">
    <property type="entry name" value="Helicase_C_2"/>
    <property type="match status" value="1"/>
</dbReference>
<keyword evidence="3 11" id="KW-0547">Nucleotide-binding</keyword>
<dbReference type="PROSITE" id="PS51193">
    <property type="entry name" value="HELICASE_ATP_BIND_2"/>
    <property type="match status" value="1"/>
</dbReference>
<comment type="catalytic activity">
    <reaction evidence="11">
        <text>ATP + H2O = ADP + phosphate + H(+)</text>
        <dbReference type="Rhea" id="RHEA:13065"/>
        <dbReference type="ChEBI" id="CHEBI:15377"/>
        <dbReference type="ChEBI" id="CHEBI:15378"/>
        <dbReference type="ChEBI" id="CHEBI:30616"/>
        <dbReference type="ChEBI" id="CHEBI:43474"/>
        <dbReference type="ChEBI" id="CHEBI:456216"/>
        <dbReference type="EC" id="5.6.2.3"/>
    </reaction>
</comment>
<comment type="similarity">
    <text evidence="11">Belongs to the helicase family. DinG subfamily. Type 1 sub-subfamily.</text>
</comment>
<evidence type="ECO:0000259" key="12">
    <source>
        <dbReference type="PROSITE" id="PS51193"/>
    </source>
</evidence>
<feature type="domain" description="Helicase ATP-binding" evidence="12">
    <location>
        <begin position="16"/>
        <end position="298"/>
    </location>
</feature>
<gene>
    <name evidence="11 13" type="primary">dinG</name>
    <name evidence="13" type="ORF">GCM10007916_27560</name>
</gene>
<keyword evidence="5 11" id="KW-0347">Helicase</keyword>
<evidence type="ECO:0000256" key="3">
    <source>
        <dbReference type="ARBA" id="ARBA00022741"/>
    </source>
</evidence>
<dbReference type="EC" id="5.6.2.3" evidence="11"/>
<dbReference type="HAMAP" id="MF_02205">
    <property type="entry name" value="DinG_proteobact"/>
    <property type="match status" value="1"/>
</dbReference>
<feature type="binding site" evidence="11">
    <location>
        <position position="123"/>
    </location>
    <ligand>
        <name>[4Fe-4S] cluster</name>
        <dbReference type="ChEBI" id="CHEBI:49883"/>
    </ligand>
</feature>
<dbReference type="InterPro" id="IPR045028">
    <property type="entry name" value="DinG/Rad3-like"/>
</dbReference>
<evidence type="ECO:0000256" key="2">
    <source>
        <dbReference type="ARBA" id="ARBA00022723"/>
    </source>
</evidence>
<proteinExistence type="inferred from homology"/>
<name>A0ABQ6E2M7_9GAMM</name>
<dbReference type="Pfam" id="PF06733">
    <property type="entry name" value="DEAD_2"/>
    <property type="match status" value="1"/>
</dbReference>
<comment type="caution">
    <text evidence="13">The sequence shown here is derived from an EMBL/GenBank/DDBJ whole genome shotgun (WGS) entry which is preliminary data.</text>
</comment>
<evidence type="ECO:0000313" key="13">
    <source>
        <dbReference type="EMBL" id="GLS91687.1"/>
    </source>
</evidence>
<dbReference type="EMBL" id="BSPQ01000013">
    <property type="protein sequence ID" value="GLS91687.1"/>
    <property type="molecule type" value="Genomic_DNA"/>
</dbReference>
<dbReference type="PANTHER" id="PTHR11472:SF59">
    <property type="entry name" value="ATP-DEPENDENT DNA HELICASE DING"/>
    <property type="match status" value="1"/>
</dbReference>
<evidence type="ECO:0000256" key="1">
    <source>
        <dbReference type="ARBA" id="ARBA00022485"/>
    </source>
</evidence>
<evidence type="ECO:0000256" key="8">
    <source>
        <dbReference type="ARBA" id="ARBA00023014"/>
    </source>
</evidence>
<comment type="function">
    <text evidence="11">DNA-dependent ATPase and 5'-3' DNA helicase. Unwinds D-loops, R-loops, forked DNA and G-quadruplex DNA.</text>
</comment>
<sequence length="690" mass="77814">MLSDTVKKQIRHGYDKLTQALPNFAKRKAQNYLVAEIAKVLAGEYEKSRRILVAEAGTGIGKSLAYILAALPVAQANNKKLVISTATITLQEQLINKDLPFFLRHSDYQFTFTLAKGRQRYCCEQKLLATQDTSQQDTQAQLFEERPKAGDQELLKRLHKAYLDGKWQGDRDSWPTPIPNRIWQHIASDKFSCKRALANHRQCPFHRARDDINKADVIVVNHALLLADLELGGGIILPDPDNCFYVLDEAHHLPKISRDFASASTNIKAAQEWLKKLKPLNQHISKKINKHTTITPCLNLLESGVELDASLKKIEHFFRDNAQLFGEKNQCRFELGELPDALINIINDLQMESKKGVAALSKLSSIIDEEIKDDNIKVRDAEPLLIETGLFLQRFENINCLSNMLIRDRSEKQAPIAAWADNENGELNLHGSPIEVGGLLEYMLWSQAAGVIVCSATLTSLNSFEYFKRQSGLRSDDGTQYLRLKSPFDYPSVDLIIADMQHEPTHADFDNELVDKVATFIEDKEANLVLFASYWQMNLVADKLAKKYGQALLVQGVLSRSQLIHDHKQRCEKGLTSILFGTGSLSEGLDLPGHYLTNLIITKLPFAVPNSPVEEAHSEWITSQGGNPFMQLAIPETSKKLIQSCGRLIRKEQDTGRIIILDKRVKTKRYGKGLLDALPPFKLQFEQNRT</sequence>